<accession>A0A1H8SR37</accession>
<sequence>MRWAWLPCVLACCFAGPATALNQSYPVVYQSARALGMGGTDIAIGGDPDALFSNPAGLGRMEPGWQTLPLVATVGSSRRTESFIRDFRSALDEDTPEKQRTELSALVRNYRGRNLHADGNVVPNISWRGEDWAISAAWLGTARFDGRTHQGFGDQGLISLDARTLSGPVLGVAHQSGRWSVGAAVKTLRKRRVRETYSVRELVDLTEDGGDISDDVQSGHASAMDIGIQYDLAPGYHWRPRVGAVIRNVGDLDFGDAGRIPQSVAAGIAVEPPASGTTRVQLSAEYADLLHDLGEDSDHLKRLRIGGQWYLWERRRHALALRAGLYQRAPTAGVDLRVHMLRIGLMTYAEEQGAFAGQDSDRRYVLTVGLGL</sequence>
<dbReference type="OrthoDB" id="10265at2"/>
<evidence type="ECO:0008006" key="4">
    <source>
        <dbReference type="Google" id="ProtNLM"/>
    </source>
</evidence>
<evidence type="ECO:0000313" key="2">
    <source>
        <dbReference type="EMBL" id="SEO81419.1"/>
    </source>
</evidence>
<organism evidence="2 3">
    <name type="scientific">Aquisalimonas asiatica</name>
    <dbReference type="NCBI Taxonomy" id="406100"/>
    <lineage>
        <taxon>Bacteria</taxon>
        <taxon>Pseudomonadati</taxon>
        <taxon>Pseudomonadota</taxon>
        <taxon>Gammaproteobacteria</taxon>
        <taxon>Chromatiales</taxon>
        <taxon>Ectothiorhodospiraceae</taxon>
        <taxon>Aquisalimonas</taxon>
    </lineage>
</organism>
<dbReference type="STRING" id="406100.SAMN04488052_103161"/>
<name>A0A1H8SR37_9GAMM</name>
<keyword evidence="3" id="KW-1185">Reference proteome</keyword>
<evidence type="ECO:0000256" key="1">
    <source>
        <dbReference type="SAM" id="SignalP"/>
    </source>
</evidence>
<evidence type="ECO:0000313" key="3">
    <source>
        <dbReference type="Proteomes" id="UP000199657"/>
    </source>
</evidence>
<protein>
    <recommendedName>
        <fullName evidence="4">Plasmid transfer operon, TraF, protein</fullName>
    </recommendedName>
</protein>
<proteinExistence type="predicted"/>
<feature type="chain" id="PRO_5011480334" description="Plasmid transfer operon, TraF, protein" evidence="1">
    <location>
        <begin position="21"/>
        <end position="372"/>
    </location>
</feature>
<feature type="signal peptide" evidence="1">
    <location>
        <begin position="1"/>
        <end position="20"/>
    </location>
</feature>
<dbReference type="Gene3D" id="2.40.160.60">
    <property type="entry name" value="Outer membrane protein transport protein (OMPP1/FadL/TodX)"/>
    <property type="match status" value="1"/>
</dbReference>
<dbReference type="EMBL" id="FOEG01000003">
    <property type="protein sequence ID" value="SEO81419.1"/>
    <property type="molecule type" value="Genomic_DNA"/>
</dbReference>
<keyword evidence="1" id="KW-0732">Signal</keyword>
<dbReference type="RefSeq" id="WP_091642367.1">
    <property type="nucleotide sequence ID" value="NZ_FOEG01000003.1"/>
</dbReference>
<dbReference type="AlphaFoldDB" id="A0A1H8SR37"/>
<gene>
    <name evidence="2" type="ORF">SAMN04488052_103161</name>
</gene>
<dbReference type="Proteomes" id="UP000199657">
    <property type="component" value="Unassembled WGS sequence"/>
</dbReference>
<reference evidence="2 3" key="1">
    <citation type="submission" date="2016-10" db="EMBL/GenBank/DDBJ databases">
        <authorList>
            <person name="de Groot N.N."/>
        </authorList>
    </citation>
    <scope>NUCLEOTIDE SEQUENCE [LARGE SCALE GENOMIC DNA]</scope>
    <source>
        <strain evidence="2 3">CGMCC 1.6291</strain>
    </source>
</reference>